<dbReference type="GO" id="GO:0016798">
    <property type="term" value="F:hydrolase activity, acting on glycosyl bonds"/>
    <property type="evidence" value="ECO:0007669"/>
    <property type="project" value="TreeGrafter"/>
</dbReference>
<keyword evidence="7" id="KW-1185">Reference proteome</keyword>
<dbReference type="PANTHER" id="PTHR42909">
    <property type="entry name" value="ZGC:136858"/>
    <property type="match status" value="1"/>
</dbReference>
<dbReference type="GO" id="GO:0005737">
    <property type="term" value="C:cytoplasm"/>
    <property type="evidence" value="ECO:0007669"/>
    <property type="project" value="TreeGrafter"/>
</dbReference>
<evidence type="ECO:0000313" key="6">
    <source>
        <dbReference type="EMBL" id="STO25995.1"/>
    </source>
</evidence>
<dbReference type="GO" id="GO:0004730">
    <property type="term" value="F:pseudouridylate synthase activity"/>
    <property type="evidence" value="ECO:0007669"/>
    <property type="project" value="TreeGrafter"/>
</dbReference>
<evidence type="ECO:0000256" key="1">
    <source>
        <dbReference type="ARBA" id="ARBA00022679"/>
    </source>
</evidence>
<dbReference type="Proteomes" id="UP000254374">
    <property type="component" value="Unassembled WGS sequence"/>
</dbReference>
<protein>
    <submittedName>
        <fullName evidence="6">Pseudouridine kinase</fullName>
        <ecNumber evidence="6">2.7.1.83</ecNumber>
    </submittedName>
</protein>
<keyword evidence="2" id="KW-0479">Metal-binding</keyword>
<evidence type="ECO:0000313" key="8">
    <source>
        <dbReference type="Proteomes" id="UP000254374"/>
    </source>
</evidence>
<evidence type="ECO:0000259" key="4">
    <source>
        <dbReference type="Pfam" id="PF00294"/>
    </source>
</evidence>
<evidence type="ECO:0000313" key="7">
    <source>
        <dbReference type="Proteomes" id="UP000186808"/>
    </source>
</evidence>
<keyword evidence="1 6" id="KW-0808">Transferase</keyword>
<dbReference type="GO" id="GO:0050225">
    <property type="term" value="F:pseudouridine kinase activity"/>
    <property type="evidence" value="ECO:0007669"/>
    <property type="project" value="UniProtKB-EC"/>
</dbReference>
<feature type="domain" description="Carbohydrate kinase PfkB" evidence="4">
    <location>
        <begin position="14"/>
        <end position="303"/>
    </location>
</feature>
<dbReference type="Gene3D" id="3.40.1190.20">
    <property type="match status" value="1"/>
</dbReference>
<dbReference type="PANTHER" id="PTHR42909:SF1">
    <property type="entry name" value="CARBOHYDRATE KINASE PFKB DOMAIN-CONTAINING PROTEIN"/>
    <property type="match status" value="1"/>
</dbReference>
<dbReference type="Proteomes" id="UP000186808">
    <property type="component" value="Unassembled WGS sequence"/>
</dbReference>
<dbReference type="InterPro" id="IPR029056">
    <property type="entry name" value="Ribokinase-like"/>
</dbReference>
<dbReference type="InterPro" id="IPR011611">
    <property type="entry name" value="PfkB_dom"/>
</dbReference>
<proteinExistence type="predicted"/>
<accession>A0A377GNC6</accession>
<name>A0A377GNC6_9GAMM</name>
<dbReference type="CDD" id="cd01941">
    <property type="entry name" value="YeiC_kinase_like"/>
    <property type="match status" value="1"/>
</dbReference>
<dbReference type="EC" id="2.7.1.83" evidence="6"/>
<gene>
    <name evidence="6" type="primary">psuK</name>
    <name evidence="6" type="ORF">NCTC11401_02846</name>
    <name evidence="5" type="ORF">SAMN05421777_10522</name>
</gene>
<dbReference type="STRING" id="464.Lgor_0700"/>
<reference evidence="6 8" key="2">
    <citation type="submission" date="2018-06" db="EMBL/GenBank/DDBJ databases">
        <authorList>
            <consortium name="Pathogen Informatics"/>
            <person name="Doyle S."/>
        </authorList>
    </citation>
    <scope>NUCLEOTIDE SEQUENCE [LARGE SCALE GENOMIC DNA]</scope>
    <source>
        <strain evidence="6 8">NCTC11401</strain>
    </source>
</reference>
<dbReference type="EMBL" id="UGGV01000001">
    <property type="protein sequence ID" value="STO25995.1"/>
    <property type="molecule type" value="Genomic_DNA"/>
</dbReference>
<dbReference type="InterPro" id="IPR002173">
    <property type="entry name" value="Carboh/pur_kinase_PfkB_CS"/>
</dbReference>
<dbReference type="EMBL" id="FTNL01000005">
    <property type="protein sequence ID" value="SIQ97754.1"/>
    <property type="molecule type" value="Genomic_DNA"/>
</dbReference>
<evidence type="ECO:0000313" key="5">
    <source>
        <dbReference type="EMBL" id="SIQ97754.1"/>
    </source>
</evidence>
<keyword evidence="3 6" id="KW-0418">Kinase</keyword>
<reference evidence="5 7" key="1">
    <citation type="submission" date="2017-01" db="EMBL/GenBank/DDBJ databases">
        <authorList>
            <person name="Varghese N."/>
            <person name="Submissions S."/>
        </authorList>
    </citation>
    <scope>NUCLEOTIDE SEQUENCE [LARGE SCALE GENOMIC DNA]</scope>
    <source>
        <strain evidence="5 7">ATCC 33342</strain>
    </source>
</reference>
<dbReference type="Pfam" id="PF00294">
    <property type="entry name" value="PfkB"/>
    <property type="match status" value="1"/>
</dbReference>
<dbReference type="AlphaFoldDB" id="A0A377GNC6"/>
<dbReference type="SUPFAM" id="SSF53613">
    <property type="entry name" value="Ribokinase-like"/>
    <property type="match status" value="1"/>
</dbReference>
<evidence type="ECO:0000256" key="2">
    <source>
        <dbReference type="ARBA" id="ARBA00022723"/>
    </source>
</evidence>
<sequence>MMHYSNHFDPLMNRKIICVGGISIDRKLTSIHKLQLGTSNPVSSISTFGGVAHNVAKNLALLTNNVHIYSVVGQDNNGLEAIANLKSMNVGIENILTIHGKPTAHYDVLLDEEGELFLALADMEIFDHVPLDQFTQSWCEWNNEEIVFLDTNLPHAIIEYAMQIARTQNIKLCIDPVSVIKAQKLPPCLDNLFLLKPDRFEAEVLTQSHIHSVSDCIKAGQLLLDKGVRNCIISLGKAGYVIVNETVQKHVPAFFIDPIVDVSGAGDAFIAGILYELKQNKPIIDACQTGAAMAALTVQSCHTVNEQINYEALRTIQLNHSIREIHHEAIF</sequence>
<dbReference type="PROSITE" id="PS00584">
    <property type="entry name" value="PFKB_KINASES_2"/>
    <property type="match status" value="1"/>
</dbReference>
<organism evidence="6 8">
    <name type="scientific">Fluoribacter gormanii</name>
    <dbReference type="NCBI Taxonomy" id="464"/>
    <lineage>
        <taxon>Bacteria</taxon>
        <taxon>Pseudomonadati</taxon>
        <taxon>Pseudomonadota</taxon>
        <taxon>Gammaproteobacteria</taxon>
        <taxon>Legionellales</taxon>
        <taxon>Legionellaceae</taxon>
        <taxon>Fluoribacter</taxon>
    </lineage>
</organism>
<dbReference type="GO" id="GO:0046872">
    <property type="term" value="F:metal ion binding"/>
    <property type="evidence" value="ECO:0007669"/>
    <property type="project" value="UniProtKB-KW"/>
</dbReference>
<evidence type="ECO:0000256" key="3">
    <source>
        <dbReference type="ARBA" id="ARBA00022777"/>
    </source>
</evidence>